<evidence type="ECO:0000256" key="3">
    <source>
        <dbReference type="SAM" id="Phobius"/>
    </source>
</evidence>
<keyword evidence="3" id="KW-1133">Transmembrane helix</keyword>
<dbReference type="Proteomes" id="UP000273786">
    <property type="component" value="Unassembled WGS sequence"/>
</dbReference>
<proteinExistence type="inferred from homology"/>
<dbReference type="GO" id="GO:0005886">
    <property type="term" value="C:plasma membrane"/>
    <property type="evidence" value="ECO:0007669"/>
    <property type="project" value="TreeGrafter"/>
</dbReference>
<feature type="transmembrane region" description="Helical" evidence="3">
    <location>
        <begin position="148"/>
        <end position="169"/>
    </location>
</feature>
<protein>
    <submittedName>
        <fullName evidence="4">EscU/YscU/HrcU family type III secretion system export apparatus switch protein</fullName>
    </submittedName>
</protein>
<reference evidence="4 5" key="1">
    <citation type="submission" date="2018-11" db="EMBL/GenBank/DDBJ databases">
        <title>the genome of Mesorhizobium tamadayense DSM 28320.</title>
        <authorList>
            <person name="Gao J."/>
        </authorList>
    </citation>
    <scope>NUCLEOTIDE SEQUENCE [LARGE SCALE GENOMIC DNA]</scope>
    <source>
        <strain evidence="4 5">DSM 28320</strain>
    </source>
</reference>
<accession>A0A3P3FT15</accession>
<dbReference type="EMBL" id="RQXT01000015">
    <property type="protein sequence ID" value="RRI01542.1"/>
    <property type="molecule type" value="Genomic_DNA"/>
</dbReference>
<feature type="region of interest" description="Disordered" evidence="2">
    <location>
        <begin position="224"/>
        <end position="244"/>
    </location>
</feature>
<keyword evidence="3" id="KW-0472">Membrane</keyword>
<organism evidence="4 5">
    <name type="scientific">Mesorhizobium tamadayense</name>
    <dbReference type="NCBI Taxonomy" id="425306"/>
    <lineage>
        <taxon>Bacteria</taxon>
        <taxon>Pseudomonadati</taxon>
        <taxon>Pseudomonadota</taxon>
        <taxon>Alphaproteobacteria</taxon>
        <taxon>Hyphomicrobiales</taxon>
        <taxon>Phyllobacteriaceae</taxon>
        <taxon>Mesorhizobium</taxon>
    </lineage>
</organism>
<gene>
    <name evidence="4" type="ORF">EH240_14740</name>
</gene>
<dbReference type="PANTHER" id="PTHR30531:SF12">
    <property type="entry name" value="FLAGELLAR BIOSYNTHETIC PROTEIN FLHB"/>
    <property type="match status" value="1"/>
</dbReference>
<dbReference type="PRINTS" id="PR00950">
    <property type="entry name" value="TYPE3IMSPROT"/>
</dbReference>
<keyword evidence="5" id="KW-1185">Reference proteome</keyword>
<feature type="region of interest" description="Disordered" evidence="2">
    <location>
        <begin position="1"/>
        <end position="25"/>
    </location>
</feature>
<dbReference type="Gene3D" id="3.40.1690.10">
    <property type="entry name" value="secretion proteins EscU"/>
    <property type="match status" value="1"/>
</dbReference>
<dbReference type="InterPro" id="IPR029025">
    <property type="entry name" value="T3SS_substrate_exporter_C"/>
</dbReference>
<name>A0A3P3FT15_9HYPH</name>
<dbReference type="SUPFAM" id="SSF160544">
    <property type="entry name" value="EscU C-terminal domain-like"/>
    <property type="match status" value="1"/>
</dbReference>
<comment type="similarity">
    <text evidence="1">Belongs to the type III secretion exporter family.</text>
</comment>
<evidence type="ECO:0000313" key="4">
    <source>
        <dbReference type="EMBL" id="RRI01542.1"/>
    </source>
</evidence>
<sequence length="345" mass="37073">MNETSEEKTHAATPKKLSDARKKGQIPRSADFTRAAATCAGLGYLWLRGGVIVDKCHEALLLTDKLQNLPFDVAVRQALILLIELTLTTVGPLLGTLVAAVILAGLLANGGFVFSLESMKFNLEKIDPFQGLKRLASVRSVVEVGKTLLKVLVLSAAFSLSLLGMSKTMVYLPVCGMGCLGIMFTEAKLLIGIGAGALVVGGLIDLLLQRALFLREVRMTKTEVTRESKEQEGTPELKGERRRIRDEAAGEPPLGVHRATLIFTGGAILVGLRYVRGETGVPVLVCRAEGEPASVMFSEAQALRIKIIDDHVLARQLISTTRLGNAVPMQYFEPVARALFAAGLA</sequence>
<evidence type="ECO:0000313" key="5">
    <source>
        <dbReference type="Proteomes" id="UP000273786"/>
    </source>
</evidence>
<comment type="caution">
    <text evidence="4">The sequence shown here is derived from an EMBL/GenBank/DDBJ whole genome shotgun (WGS) entry which is preliminary data.</text>
</comment>
<feature type="transmembrane region" description="Helical" evidence="3">
    <location>
        <begin position="93"/>
        <end position="116"/>
    </location>
</feature>
<feature type="transmembrane region" description="Helical" evidence="3">
    <location>
        <begin position="189"/>
        <end position="208"/>
    </location>
</feature>
<dbReference type="RefSeq" id="WP_124999346.1">
    <property type="nucleotide sequence ID" value="NZ_RQXT01000015.1"/>
</dbReference>
<dbReference type="InterPro" id="IPR006135">
    <property type="entry name" value="T3SS_substrate_exporter"/>
</dbReference>
<keyword evidence="3" id="KW-0812">Transmembrane</keyword>
<feature type="compositionally biased region" description="Basic and acidic residues" evidence="2">
    <location>
        <begin position="1"/>
        <end position="22"/>
    </location>
</feature>
<dbReference type="AlphaFoldDB" id="A0A3P3FT15"/>
<evidence type="ECO:0000256" key="2">
    <source>
        <dbReference type="SAM" id="MobiDB-lite"/>
    </source>
</evidence>
<dbReference type="PANTHER" id="PTHR30531">
    <property type="entry name" value="FLAGELLAR BIOSYNTHETIC PROTEIN FLHB"/>
    <property type="match status" value="1"/>
</dbReference>
<dbReference type="GO" id="GO:0009306">
    <property type="term" value="P:protein secretion"/>
    <property type="evidence" value="ECO:0007669"/>
    <property type="project" value="InterPro"/>
</dbReference>
<dbReference type="OrthoDB" id="9807950at2"/>
<dbReference type="Pfam" id="PF01312">
    <property type="entry name" value="Bac_export_2"/>
    <property type="match status" value="1"/>
</dbReference>
<evidence type="ECO:0000256" key="1">
    <source>
        <dbReference type="ARBA" id="ARBA00010690"/>
    </source>
</evidence>